<comment type="catalytic activity">
    <reaction evidence="7">
        <text>(2R)-O-phospho-3-sulfolactate + H2O = (2R)-3-sulfolactate + phosphate</text>
        <dbReference type="Rhea" id="RHEA:23416"/>
        <dbReference type="ChEBI" id="CHEBI:15377"/>
        <dbReference type="ChEBI" id="CHEBI:15597"/>
        <dbReference type="ChEBI" id="CHEBI:43474"/>
        <dbReference type="ChEBI" id="CHEBI:58738"/>
        <dbReference type="EC" id="3.1.3.71"/>
    </reaction>
</comment>
<name>A0A1H9HI19_9BACI</name>
<evidence type="ECO:0000256" key="4">
    <source>
        <dbReference type="ARBA" id="ARBA00021948"/>
    </source>
</evidence>
<comment type="similarity">
    <text evidence="2">Belongs to the ComB family.</text>
</comment>
<proteinExistence type="inferred from homology"/>
<keyword evidence="6" id="KW-0460">Magnesium</keyword>
<evidence type="ECO:0000256" key="1">
    <source>
        <dbReference type="ARBA" id="ARBA00001946"/>
    </source>
</evidence>
<dbReference type="GO" id="GO:0000287">
    <property type="term" value="F:magnesium ion binding"/>
    <property type="evidence" value="ECO:0007669"/>
    <property type="project" value="InterPro"/>
</dbReference>
<evidence type="ECO:0000256" key="6">
    <source>
        <dbReference type="ARBA" id="ARBA00022842"/>
    </source>
</evidence>
<dbReference type="Pfam" id="PF04029">
    <property type="entry name" value="2-ph_phosp"/>
    <property type="match status" value="1"/>
</dbReference>
<dbReference type="Proteomes" id="UP000199427">
    <property type="component" value="Unassembled WGS sequence"/>
</dbReference>
<evidence type="ECO:0000256" key="5">
    <source>
        <dbReference type="ARBA" id="ARBA00022801"/>
    </source>
</evidence>
<dbReference type="PANTHER" id="PTHR37311">
    <property type="entry name" value="2-PHOSPHOSULFOLACTATE PHOSPHATASE-RELATED"/>
    <property type="match status" value="1"/>
</dbReference>
<protein>
    <recommendedName>
        <fullName evidence="4">Probable 2-phosphosulfolactate phosphatase</fullName>
        <ecNumber evidence="3">3.1.3.71</ecNumber>
    </recommendedName>
</protein>
<dbReference type="OrthoDB" id="4913at2"/>
<evidence type="ECO:0000313" key="9">
    <source>
        <dbReference type="Proteomes" id="UP000199427"/>
    </source>
</evidence>
<dbReference type="InterPro" id="IPR005238">
    <property type="entry name" value="ComB-like"/>
</dbReference>
<dbReference type="GO" id="GO:0050545">
    <property type="term" value="F:sulfopyruvate decarboxylase activity"/>
    <property type="evidence" value="ECO:0007669"/>
    <property type="project" value="TreeGrafter"/>
</dbReference>
<reference evidence="8 9" key="1">
    <citation type="submission" date="2016-10" db="EMBL/GenBank/DDBJ databases">
        <authorList>
            <person name="de Groot N.N."/>
        </authorList>
    </citation>
    <scope>NUCLEOTIDE SEQUENCE [LARGE SCALE GENOMIC DNA]</scope>
    <source>
        <strain evidence="8 9">DSM 21633</strain>
    </source>
</reference>
<evidence type="ECO:0000313" key="8">
    <source>
        <dbReference type="EMBL" id="SEQ61954.1"/>
    </source>
</evidence>
<evidence type="ECO:0000256" key="2">
    <source>
        <dbReference type="ARBA" id="ARBA00009997"/>
    </source>
</evidence>
<dbReference type="InterPro" id="IPR036702">
    <property type="entry name" value="ComB-like_sf"/>
</dbReference>
<evidence type="ECO:0000256" key="7">
    <source>
        <dbReference type="ARBA" id="ARBA00033711"/>
    </source>
</evidence>
<dbReference type="RefSeq" id="WP_091773804.1">
    <property type="nucleotide sequence ID" value="NZ_CAESCL010000010.1"/>
</dbReference>
<dbReference type="STRING" id="571933.SAMN05216362_11929"/>
<sequence>MSKIHLLLKKEEIDETKINDQQIMVVFDVLLATTTIISALKDGAKEVIPVKDHVEAKREAYGLDHDEYILSGEYAGATLEGFQSPNPLTLRDVVNNKTLILSTTNGTVAIKKSVKANRVYIASLLNGEAVSGRIVDEHLNQSIVLVCAGSGGQFNIEDFYGAGYLIDLLLEKASFDLSDAALAAYKFYVSSKNEPQKILKQSAVGQMLCRNQLEDVIDYVALKSNLDLVPYLIDGKKIVVESNKQVYLEDFDGVQN</sequence>
<comment type="cofactor">
    <cofactor evidence="1">
        <name>Mg(2+)</name>
        <dbReference type="ChEBI" id="CHEBI:18420"/>
    </cofactor>
</comment>
<accession>A0A1H9HI19</accession>
<dbReference type="AlphaFoldDB" id="A0A1H9HI19"/>
<dbReference type="EC" id="3.1.3.71" evidence="3"/>
<organism evidence="8 9">
    <name type="scientific">Piscibacillus halophilus</name>
    <dbReference type="NCBI Taxonomy" id="571933"/>
    <lineage>
        <taxon>Bacteria</taxon>
        <taxon>Bacillati</taxon>
        <taxon>Bacillota</taxon>
        <taxon>Bacilli</taxon>
        <taxon>Bacillales</taxon>
        <taxon>Bacillaceae</taxon>
        <taxon>Piscibacillus</taxon>
    </lineage>
</organism>
<dbReference type="Gene3D" id="3.90.1560.10">
    <property type="entry name" value="ComB-like"/>
    <property type="match status" value="1"/>
</dbReference>
<dbReference type="EMBL" id="FOES01000019">
    <property type="protein sequence ID" value="SEQ61954.1"/>
    <property type="molecule type" value="Genomic_DNA"/>
</dbReference>
<dbReference type="GO" id="GO:0050532">
    <property type="term" value="F:2-phosphosulfolactate phosphatase activity"/>
    <property type="evidence" value="ECO:0007669"/>
    <property type="project" value="UniProtKB-EC"/>
</dbReference>
<gene>
    <name evidence="8" type="ORF">SAMN05216362_11929</name>
</gene>
<keyword evidence="5" id="KW-0378">Hydrolase</keyword>
<evidence type="ECO:0000256" key="3">
    <source>
        <dbReference type="ARBA" id="ARBA00012953"/>
    </source>
</evidence>
<dbReference type="PANTHER" id="PTHR37311:SF1">
    <property type="entry name" value="2-PHOSPHOSULFOLACTATE PHOSPHATASE-RELATED"/>
    <property type="match status" value="1"/>
</dbReference>
<keyword evidence="9" id="KW-1185">Reference proteome</keyword>
<dbReference type="SUPFAM" id="SSF142823">
    <property type="entry name" value="ComB-like"/>
    <property type="match status" value="1"/>
</dbReference>